<proteinExistence type="predicted"/>
<name>A0A9D4C427_DREPO</name>
<keyword evidence="3" id="KW-1185">Reference proteome</keyword>
<sequence length="171" mass="19364">MEGLVKLFASVSSELQLRSFSVPRVPNVTFLCHGIYDDDLWSIMLTIVNVVFVYLSGAEVKGFVKLLASSRRRQYHLVTVPSVQSPPPPHNRTNIARARPRPPARTHSPASNRLSHRNKRSFSHPLILSLPVTTEQPKIDQGVSQTPIRSRLRPFLPNDYQTSRTRTKLDC</sequence>
<organism evidence="2 3">
    <name type="scientific">Dreissena polymorpha</name>
    <name type="common">Zebra mussel</name>
    <name type="synonym">Mytilus polymorpha</name>
    <dbReference type="NCBI Taxonomy" id="45954"/>
    <lineage>
        <taxon>Eukaryota</taxon>
        <taxon>Metazoa</taxon>
        <taxon>Spiralia</taxon>
        <taxon>Lophotrochozoa</taxon>
        <taxon>Mollusca</taxon>
        <taxon>Bivalvia</taxon>
        <taxon>Autobranchia</taxon>
        <taxon>Heteroconchia</taxon>
        <taxon>Euheterodonta</taxon>
        <taxon>Imparidentia</taxon>
        <taxon>Neoheterodontei</taxon>
        <taxon>Myida</taxon>
        <taxon>Dreissenoidea</taxon>
        <taxon>Dreissenidae</taxon>
        <taxon>Dreissena</taxon>
    </lineage>
</organism>
<feature type="region of interest" description="Disordered" evidence="1">
    <location>
        <begin position="81"/>
        <end position="118"/>
    </location>
</feature>
<accession>A0A9D4C427</accession>
<evidence type="ECO:0000313" key="3">
    <source>
        <dbReference type="Proteomes" id="UP000828390"/>
    </source>
</evidence>
<dbReference type="Proteomes" id="UP000828390">
    <property type="component" value="Unassembled WGS sequence"/>
</dbReference>
<gene>
    <name evidence="2" type="ORF">DPMN_059800</name>
</gene>
<evidence type="ECO:0000313" key="2">
    <source>
        <dbReference type="EMBL" id="KAH3717027.1"/>
    </source>
</evidence>
<reference evidence="2" key="1">
    <citation type="journal article" date="2019" name="bioRxiv">
        <title>The Genome of the Zebra Mussel, Dreissena polymorpha: A Resource for Invasive Species Research.</title>
        <authorList>
            <person name="McCartney M.A."/>
            <person name="Auch B."/>
            <person name="Kono T."/>
            <person name="Mallez S."/>
            <person name="Zhang Y."/>
            <person name="Obille A."/>
            <person name="Becker A."/>
            <person name="Abrahante J.E."/>
            <person name="Garbe J."/>
            <person name="Badalamenti J.P."/>
            <person name="Herman A."/>
            <person name="Mangelson H."/>
            <person name="Liachko I."/>
            <person name="Sullivan S."/>
            <person name="Sone E.D."/>
            <person name="Koren S."/>
            <person name="Silverstein K.A.T."/>
            <person name="Beckman K.B."/>
            <person name="Gohl D.M."/>
        </authorList>
    </citation>
    <scope>NUCLEOTIDE SEQUENCE</scope>
    <source>
        <strain evidence="2">Duluth1</strain>
        <tissue evidence="2">Whole animal</tissue>
    </source>
</reference>
<evidence type="ECO:0000256" key="1">
    <source>
        <dbReference type="SAM" id="MobiDB-lite"/>
    </source>
</evidence>
<protein>
    <submittedName>
        <fullName evidence="2">Uncharacterized protein</fullName>
    </submittedName>
</protein>
<reference evidence="2" key="2">
    <citation type="submission" date="2020-11" db="EMBL/GenBank/DDBJ databases">
        <authorList>
            <person name="McCartney M.A."/>
            <person name="Auch B."/>
            <person name="Kono T."/>
            <person name="Mallez S."/>
            <person name="Becker A."/>
            <person name="Gohl D.M."/>
            <person name="Silverstein K.A.T."/>
            <person name="Koren S."/>
            <person name="Bechman K.B."/>
            <person name="Herman A."/>
            <person name="Abrahante J.E."/>
            <person name="Garbe J."/>
        </authorList>
    </citation>
    <scope>NUCLEOTIDE SEQUENCE</scope>
    <source>
        <strain evidence="2">Duluth1</strain>
        <tissue evidence="2">Whole animal</tissue>
    </source>
</reference>
<dbReference type="EMBL" id="JAIWYP010000013">
    <property type="protein sequence ID" value="KAH3717027.1"/>
    <property type="molecule type" value="Genomic_DNA"/>
</dbReference>
<dbReference type="AlphaFoldDB" id="A0A9D4C427"/>
<comment type="caution">
    <text evidence="2">The sequence shown here is derived from an EMBL/GenBank/DDBJ whole genome shotgun (WGS) entry which is preliminary data.</text>
</comment>